<dbReference type="RefSeq" id="WP_404613309.1">
    <property type="nucleotide sequence ID" value="NZ_JADIKK010000008.1"/>
</dbReference>
<dbReference type="InterPro" id="IPR056510">
    <property type="entry name" value="WapI"/>
</dbReference>
<keyword evidence="2" id="KW-1185">Reference proteome</keyword>
<comment type="caution">
    <text evidence="1">The sequence shown here is derived from an EMBL/GenBank/DDBJ whole genome shotgun (WGS) entry which is preliminary data.</text>
</comment>
<protein>
    <submittedName>
        <fullName evidence="1">Uncharacterized protein</fullName>
    </submittedName>
</protein>
<organism evidence="1 2">
    <name type="scientific">Rhodanobacter hydrolyticus</name>
    <dbReference type="NCBI Taxonomy" id="2250595"/>
    <lineage>
        <taxon>Bacteria</taxon>
        <taxon>Pseudomonadati</taxon>
        <taxon>Pseudomonadota</taxon>
        <taxon>Gammaproteobacteria</taxon>
        <taxon>Lysobacterales</taxon>
        <taxon>Rhodanobacteraceae</taxon>
        <taxon>Rhodanobacter</taxon>
    </lineage>
</organism>
<proteinExistence type="predicted"/>
<reference evidence="1 2" key="1">
    <citation type="submission" date="2020-10" db="EMBL/GenBank/DDBJ databases">
        <title>Phylogeny of dyella-like bacteria.</title>
        <authorList>
            <person name="Fu J."/>
        </authorList>
    </citation>
    <scope>NUCLEOTIDE SEQUENCE [LARGE SCALE GENOMIC DNA]</scope>
    <source>
        <strain evidence="1 2">KACC 19113</strain>
    </source>
</reference>
<accession>A0ABW8J4K7</accession>
<evidence type="ECO:0000313" key="1">
    <source>
        <dbReference type="EMBL" id="MFK2877180.1"/>
    </source>
</evidence>
<sequence length="143" mass="15335">MKSIAFGGKEHERLEINVFGYGCAASGNYHDVNWLSVETFICCGGFHGKFPATFFTGDLQSFHSQLASLYQILTGTAKFETLEGQLKLEATGDGLGHIKISGEALDQAGIGNKLIFEIGIDQTQLQTSVQSLAAATSAFPVRT</sequence>
<evidence type="ECO:0000313" key="2">
    <source>
        <dbReference type="Proteomes" id="UP001620339"/>
    </source>
</evidence>
<dbReference type="Proteomes" id="UP001620339">
    <property type="component" value="Unassembled WGS sequence"/>
</dbReference>
<dbReference type="EMBL" id="JADIKK010000008">
    <property type="protein sequence ID" value="MFK2877180.1"/>
    <property type="molecule type" value="Genomic_DNA"/>
</dbReference>
<gene>
    <name evidence="1" type="ORF">ISP25_08900</name>
</gene>
<dbReference type="Pfam" id="PF24716">
    <property type="entry name" value="WapI"/>
    <property type="match status" value="1"/>
</dbReference>
<name>A0ABW8J4K7_9GAMM</name>